<gene>
    <name evidence="1" type="ORF">AT9943_LOCUS12897</name>
</gene>
<reference evidence="1 2" key="1">
    <citation type="submission" date="2020-09" db="EMBL/GenBank/DDBJ databases">
        <authorList>
            <person name="Ashkenazy H."/>
        </authorList>
    </citation>
    <scope>NUCLEOTIDE SEQUENCE [LARGE SCALE GENOMIC DNA]</scope>
    <source>
        <strain evidence="2">cv. Cdm-0</strain>
    </source>
</reference>
<organism evidence="1 2">
    <name type="scientific">Arabidopsis thaliana</name>
    <name type="common">Mouse-ear cress</name>
    <dbReference type="NCBI Taxonomy" id="3702"/>
    <lineage>
        <taxon>Eukaryota</taxon>
        <taxon>Viridiplantae</taxon>
        <taxon>Streptophyta</taxon>
        <taxon>Embryophyta</taxon>
        <taxon>Tracheophyta</taxon>
        <taxon>Spermatophyta</taxon>
        <taxon>Magnoliopsida</taxon>
        <taxon>eudicotyledons</taxon>
        <taxon>Gunneridae</taxon>
        <taxon>Pentapetalae</taxon>
        <taxon>rosids</taxon>
        <taxon>malvids</taxon>
        <taxon>Brassicales</taxon>
        <taxon>Brassicaceae</taxon>
        <taxon>Camelineae</taxon>
        <taxon>Arabidopsis</taxon>
    </lineage>
</organism>
<name>A0A7G2ET37_ARATH</name>
<sequence length="33" mass="3784">MDKPIYLLEILVFFSLKKSAWLVSKMGRLTVGV</sequence>
<accession>A0A7G2ET37</accession>
<evidence type="ECO:0000313" key="1">
    <source>
        <dbReference type="EMBL" id="CAD5325037.1"/>
    </source>
</evidence>
<dbReference type="EMBL" id="LR881468">
    <property type="protein sequence ID" value="CAD5325037.1"/>
    <property type="molecule type" value="Genomic_DNA"/>
</dbReference>
<evidence type="ECO:0000313" key="2">
    <source>
        <dbReference type="Proteomes" id="UP000516314"/>
    </source>
</evidence>
<dbReference type="AlphaFoldDB" id="A0A7G2ET37"/>
<protein>
    <submittedName>
        <fullName evidence="1">(thale cress) hypothetical protein</fullName>
    </submittedName>
</protein>
<proteinExistence type="predicted"/>
<dbReference type="Proteomes" id="UP000516314">
    <property type="component" value="Chromosome 3"/>
</dbReference>